<dbReference type="InterPro" id="IPR001845">
    <property type="entry name" value="HTH_ArsR_DNA-bd_dom"/>
</dbReference>
<dbReference type="Proteomes" id="UP001319921">
    <property type="component" value="Chromosome"/>
</dbReference>
<dbReference type="AlphaFoldDB" id="A0AAQ4CQI8"/>
<feature type="domain" description="HTH arsR-type" evidence="1">
    <location>
        <begin position="4"/>
        <end position="78"/>
    </location>
</feature>
<dbReference type="GeneID" id="68865830"/>
<dbReference type="SMART" id="SM00418">
    <property type="entry name" value="HTH_ARSR"/>
    <property type="match status" value="1"/>
</dbReference>
<evidence type="ECO:0000313" key="2">
    <source>
        <dbReference type="EMBL" id="BDB98069.1"/>
    </source>
</evidence>
<dbReference type="Gene3D" id="1.10.10.10">
    <property type="entry name" value="Winged helix-like DNA-binding domain superfamily/Winged helix DNA-binding domain"/>
    <property type="match status" value="1"/>
</dbReference>
<dbReference type="KEGG" id="scas:SACC_10860"/>
<dbReference type="GO" id="GO:0003700">
    <property type="term" value="F:DNA-binding transcription factor activity"/>
    <property type="evidence" value="ECO:0007669"/>
    <property type="project" value="InterPro"/>
</dbReference>
<gene>
    <name evidence="2" type="ORF">SACC_10860</name>
</gene>
<dbReference type="InterPro" id="IPR036388">
    <property type="entry name" value="WH-like_DNA-bd_sf"/>
</dbReference>
<dbReference type="CDD" id="cd00090">
    <property type="entry name" value="HTH_ARSR"/>
    <property type="match status" value="1"/>
</dbReference>
<dbReference type="InterPro" id="IPR036390">
    <property type="entry name" value="WH_DNA-bd_sf"/>
</dbReference>
<dbReference type="RefSeq" id="WP_229572014.1">
    <property type="nucleotide sequence ID" value="NZ_AP025226.1"/>
</dbReference>
<organism evidence="2 3">
    <name type="scientific">Saccharolobus caldissimus</name>
    <dbReference type="NCBI Taxonomy" id="1702097"/>
    <lineage>
        <taxon>Archaea</taxon>
        <taxon>Thermoproteota</taxon>
        <taxon>Thermoprotei</taxon>
        <taxon>Sulfolobales</taxon>
        <taxon>Sulfolobaceae</taxon>
        <taxon>Saccharolobus</taxon>
    </lineage>
</organism>
<dbReference type="InterPro" id="IPR055771">
    <property type="entry name" value="DUF7347"/>
</dbReference>
<evidence type="ECO:0000259" key="1">
    <source>
        <dbReference type="SMART" id="SM00418"/>
    </source>
</evidence>
<reference evidence="2 3" key="1">
    <citation type="journal article" date="2022" name="Microbiol. Resour. Announc.">
        <title>Complete Genome Sequence of the Hyperthermophilic and Acidophilic Archaeon Saccharolobus caldissimus Strain HS-3T.</title>
        <authorList>
            <person name="Sakai H.D."/>
            <person name="Kurosawa N."/>
        </authorList>
    </citation>
    <scope>NUCLEOTIDE SEQUENCE [LARGE SCALE GENOMIC DNA]</scope>
    <source>
        <strain evidence="2 3">JCM32116</strain>
    </source>
</reference>
<proteinExistence type="predicted"/>
<keyword evidence="3" id="KW-1185">Reference proteome</keyword>
<dbReference type="Pfam" id="PF24038">
    <property type="entry name" value="DUF7347"/>
    <property type="match status" value="1"/>
</dbReference>
<dbReference type="InterPro" id="IPR011991">
    <property type="entry name" value="ArsR-like_HTH"/>
</dbReference>
<accession>A0AAQ4CQI8</accession>
<dbReference type="EMBL" id="AP025226">
    <property type="protein sequence ID" value="BDB98069.1"/>
    <property type="molecule type" value="Genomic_DNA"/>
</dbReference>
<name>A0AAQ4CQI8_9CREN</name>
<sequence>MAEDVFEALSHEIRRKIILLLNTPKTFTDLQRETNLESSALAFHLKKLGNLIKKNEQGYYELTDLGWKAYEIIQVLTQSNQNININNLIINNKSKPNLSRKLSEKINGALANLLGAIGESIGEALSNIDIKAEEVLVEVYNGPLKVLPNLEVNLDGGIVKISQGEPYAVIRCKNKEDLEISEIKDTLEINMDGCKADINYPPLNKLEINIDGGLLNVNNNAQILEINIDGGSAKLNVSSLTKSSLSMDGGIIKGTLSYVGQGSLDVDIDGGSVKLELCLPQGIGIIANNKINGGKVDVPTIIGEKGFITVNSYVNGGLVYISKSNC</sequence>
<protein>
    <submittedName>
        <fullName evidence="2">Transcriptional regulator</fullName>
    </submittedName>
</protein>
<dbReference type="SUPFAM" id="SSF46785">
    <property type="entry name" value="Winged helix' DNA-binding domain"/>
    <property type="match status" value="1"/>
</dbReference>
<evidence type="ECO:0000313" key="3">
    <source>
        <dbReference type="Proteomes" id="UP001319921"/>
    </source>
</evidence>